<evidence type="ECO:0000256" key="1">
    <source>
        <dbReference type="ARBA" id="ARBA00022670"/>
    </source>
</evidence>
<comment type="similarity">
    <text evidence="6">Belongs to the peptidase M48 family.</text>
</comment>
<dbReference type="PANTHER" id="PTHR22726:SF1">
    <property type="entry name" value="METALLOENDOPEPTIDASE OMA1, MITOCHONDRIAL"/>
    <property type="match status" value="1"/>
</dbReference>
<evidence type="ECO:0000256" key="2">
    <source>
        <dbReference type="ARBA" id="ARBA00022723"/>
    </source>
</evidence>
<keyword evidence="2" id="KW-0479">Metal-binding</keyword>
<evidence type="ECO:0000256" key="3">
    <source>
        <dbReference type="ARBA" id="ARBA00022801"/>
    </source>
</evidence>
<accession>A0A5S9IMJ5</accession>
<dbReference type="GO" id="GO:0046872">
    <property type="term" value="F:metal ion binding"/>
    <property type="evidence" value="ECO:0007669"/>
    <property type="project" value="UniProtKB-KW"/>
</dbReference>
<dbReference type="InterPro" id="IPR051156">
    <property type="entry name" value="Mito/Outer_Membr_Metalloprot"/>
</dbReference>
<dbReference type="GO" id="GO:0016020">
    <property type="term" value="C:membrane"/>
    <property type="evidence" value="ECO:0007669"/>
    <property type="project" value="TreeGrafter"/>
</dbReference>
<evidence type="ECO:0000259" key="7">
    <source>
        <dbReference type="Pfam" id="PF01435"/>
    </source>
</evidence>
<dbReference type="Pfam" id="PF01435">
    <property type="entry name" value="Peptidase_M48"/>
    <property type="match status" value="1"/>
</dbReference>
<dbReference type="InterPro" id="IPR001915">
    <property type="entry name" value="Peptidase_M48"/>
</dbReference>
<dbReference type="Proteomes" id="UP000326354">
    <property type="component" value="Chromosome"/>
</dbReference>
<dbReference type="Gene3D" id="3.30.2010.10">
    <property type="entry name" value="Metalloproteases ('zincins'), catalytic domain"/>
    <property type="match status" value="1"/>
</dbReference>
<dbReference type="GO" id="GO:0051603">
    <property type="term" value="P:proteolysis involved in protein catabolic process"/>
    <property type="evidence" value="ECO:0007669"/>
    <property type="project" value="TreeGrafter"/>
</dbReference>
<evidence type="ECO:0000256" key="5">
    <source>
        <dbReference type="ARBA" id="ARBA00023049"/>
    </source>
</evidence>
<keyword evidence="1 6" id="KW-0645">Protease</keyword>
<dbReference type="OrthoDB" id="9810445at2"/>
<organism evidence="8 9">
    <name type="scientific">Uabimicrobium amorphum</name>
    <dbReference type="NCBI Taxonomy" id="2596890"/>
    <lineage>
        <taxon>Bacteria</taxon>
        <taxon>Pseudomonadati</taxon>
        <taxon>Planctomycetota</taxon>
        <taxon>Candidatus Uabimicrobiia</taxon>
        <taxon>Candidatus Uabimicrobiales</taxon>
        <taxon>Candidatus Uabimicrobiaceae</taxon>
        <taxon>Candidatus Uabimicrobium</taxon>
    </lineage>
</organism>
<keyword evidence="9" id="KW-1185">Reference proteome</keyword>
<dbReference type="EMBL" id="AP019860">
    <property type="protein sequence ID" value="BBM84267.1"/>
    <property type="molecule type" value="Genomic_DNA"/>
</dbReference>
<feature type="domain" description="Peptidase M48" evidence="7">
    <location>
        <begin position="121"/>
        <end position="280"/>
    </location>
</feature>
<keyword evidence="4 6" id="KW-0862">Zinc</keyword>
<dbReference type="PANTHER" id="PTHR22726">
    <property type="entry name" value="METALLOENDOPEPTIDASE OMA1"/>
    <property type="match status" value="1"/>
</dbReference>
<reference evidence="8 9" key="1">
    <citation type="submission" date="2019-08" db="EMBL/GenBank/DDBJ databases">
        <title>Complete genome sequence of Candidatus Uab amorphum.</title>
        <authorList>
            <person name="Shiratori T."/>
            <person name="Suzuki S."/>
            <person name="Kakizawa Y."/>
            <person name="Ishida K."/>
        </authorList>
    </citation>
    <scope>NUCLEOTIDE SEQUENCE [LARGE SCALE GENOMIC DNA]</scope>
    <source>
        <strain evidence="8 9">SRT547</strain>
    </source>
</reference>
<protein>
    <recommendedName>
        <fullName evidence="7">Peptidase M48 domain-containing protein</fullName>
    </recommendedName>
</protein>
<evidence type="ECO:0000313" key="8">
    <source>
        <dbReference type="EMBL" id="BBM84267.1"/>
    </source>
</evidence>
<sequence>MVILGPMLIREMKNLKKNKQFITITCAIAILFVVACESMKKNMDSALNSSLARKAGVDSTTARQASGAADVATGLAKAVTSAISQMSYEDERILGETVGVQLYATRDFGEPINNKELMLYMNTLVNVLAQNSSRPDIPYYVAVIDTDRKNAYAVPGGFIFITSGLILTLQNEAQLAVVLGHEIAHIAKRHTLNEMKNSKTLGGLVEAGGGALKASSFGSPSQFASFSGFIKDLSNNIFTHSLPKETELEADAEGIRYAYDTGYDPKAMLGVFDIISEKDSQVNGDHVTTAERREAFNQLMQEEKFQGDASGVMETGRLQQAKQWIQSGNAGW</sequence>
<name>A0A5S9IMJ5_UABAM</name>
<comment type="cofactor">
    <cofactor evidence="6">
        <name>Zn(2+)</name>
        <dbReference type="ChEBI" id="CHEBI:29105"/>
    </cofactor>
    <text evidence="6">Binds 1 zinc ion per subunit.</text>
</comment>
<keyword evidence="5 6" id="KW-0482">Metalloprotease</keyword>
<evidence type="ECO:0000313" key="9">
    <source>
        <dbReference type="Proteomes" id="UP000326354"/>
    </source>
</evidence>
<dbReference type="KEGG" id="uam:UABAM_02624"/>
<keyword evidence="3 6" id="KW-0378">Hydrolase</keyword>
<dbReference type="AlphaFoldDB" id="A0A5S9IMJ5"/>
<dbReference type="GO" id="GO:0004222">
    <property type="term" value="F:metalloendopeptidase activity"/>
    <property type="evidence" value="ECO:0007669"/>
    <property type="project" value="InterPro"/>
</dbReference>
<evidence type="ECO:0000256" key="6">
    <source>
        <dbReference type="RuleBase" id="RU003983"/>
    </source>
</evidence>
<evidence type="ECO:0000256" key="4">
    <source>
        <dbReference type="ARBA" id="ARBA00022833"/>
    </source>
</evidence>
<gene>
    <name evidence="8" type="ORF">UABAM_02624</name>
</gene>
<proteinExistence type="inferred from homology"/>